<dbReference type="Gene3D" id="3.30.70.1440">
    <property type="entry name" value="Multidrug efflux transporter AcrB pore domain"/>
    <property type="match status" value="1"/>
</dbReference>
<feature type="transmembrane region" description="Helical" evidence="1">
    <location>
        <begin position="327"/>
        <end position="346"/>
    </location>
</feature>
<sequence>MARQLLNYQRLLGMVVTMLCLLGIAAYSTMPRQEDPSFPYRAGMITVSYPGASAEAVERLVLRPLTDELRQVEELDFSFGTARTGVALSRLKLRDHIYDTDPAWDRVRQAMERARQDFPDDVGQMTLDDRLIDIPAVVIAVGGSPSVTELSKVAERLKQNLSDIPGISRIELEGDADEQITLALDDAALFRLGISPKRVLDTLAQRNQTIPGGFVVVDGKRLSVLPNTEFADIDDIRATPIELPDGSQVPLAAAAEVWRGPAEPRQPETWFDGERVVLLSIIMEEGSTDAIRFGERIRERVEQVRGDFEPYEIREMFFQPDKVAERLVNLAWSLVLSVLIIVAVVFTGMGIRMGLLVASILPMVALISVGLYDLGGGVLHQIAVIGMVISLGILIDNAIVIVENIQGHLDEGMRRLDALKQAVGELAGPLGASTGTTLAAFAPLLMAKGGAADFTRGVPVMIMLTLSVSYLLAISAVPLLAARFLKPRRNVQGDRLIGLARFLGGLVFRYPGRLIILGAGLVTISLSMTPFMAQQFFPNADRPRVIVELYMPEGTDQARTAEIAERLERAIRTQPEALEVHRFVGFTGPAFYYNLQRSPQSPNRARLVIRTPTLADTTDLIHWVRNEVAVSMPEVDISAGILGQGPPRTAPVEVRVYHADDATRTRATEQVFSALRRIEGTVDVRNDLDIGVPSIAINVDDATAARYGLSRADVAQSLYGQSFGAVAERYRQEDDPIPMILRSREGTSLSLSRLLSVNTYNDRGDAVPLSAVATVETTWEPAARYLRNGVRVNTVSANLEDGYSFSQALDGLNAALENQPLPAGTRLEMGGDAEGSNDANTALLKAAPIGMLLLLFFLLLQFNSFRRVGVILLTVPLATVGIFPGLVLSGSPFGFQSLLGVIALVGIVVNNAIVLLDVMDRELERGRAIRDAVRTAVERRTRPILLTTATTVAGLLPLAFSSSTLWPPMAWAIISGLLASTVLTLLVIPSVCTKLIKLPVAEPENAPA</sequence>
<feature type="transmembrane region" description="Helical" evidence="1">
    <location>
        <begin position="378"/>
        <end position="402"/>
    </location>
</feature>
<dbReference type="Gene3D" id="3.30.70.1430">
    <property type="entry name" value="Multidrug efflux transporter AcrB pore domain"/>
    <property type="match status" value="2"/>
</dbReference>
<accession>A0A137SHU5</accession>
<evidence type="ECO:0000313" key="3">
    <source>
        <dbReference type="Proteomes" id="UP000070282"/>
    </source>
</evidence>
<feature type="transmembrane region" description="Helical" evidence="1">
    <location>
        <begin position="458"/>
        <end position="482"/>
    </location>
</feature>
<comment type="caution">
    <text evidence="2">The sequence shown here is derived from an EMBL/GenBank/DDBJ whole genome shotgun (WGS) entry which is preliminary data.</text>
</comment>
<dbReference type="SUPFAM" id="SSF82693">
    <property type="entry name" value="Multidrug efflux transporter AcrB pore domain, PN1, PN2, PC1 and PC2 subdomains"/>
    <property type="match status" value="2"/>
</dbReference>
<feature type="transmembrane region" description="Helical" evidence="1">
    <location>
        <begin position="944"/>
        <end position="963"/>
    </location>
</feature>
<dbReference type="Gene3D" id="3.30.2090.10">
    <property type="entry name" value="Multidrug efflux transporter AcrB TolC docking domain, DN and DC subdomains"/>
    <property type="match status" value="2"/>
</dbReference>
<dbReference type="SUPFAM" id="SSF82866">
    <property type="entry name" value="Multidrug efflux transporter AcrB transmembrane domain"/>
    <property type="match status" value="2"/>
</dbReference>
<dbReference type="Pfam" id="PF00873">
    <property type="entry name" value="ACR_tran"/>
    <property type="match status" value="1"/>
</dbReference>
<dbReference type="InterPro" id="IPR027463">
    <property type="entry name" value="AcrB_DN_DC_subdom"/>
</dbReference>
<keyword evidence="1" id="KW-1133">Transmembrane helix</keyword>
<dbReference type="SUPFAM" id="SSF82714">
    <property type="entry name" value="Multidrug efflux transporter AcrB TolC docking domain, DN and DC subdomains"/>
    <property type="match status" value="2"/>
</dbReference>
<feature type="transmembrane region" description="Helical" evidence="1">
    <location>
        <begin position="867"/>
        <end position="887"/>
    </location>
</feature>
<dbReference type="Proteomes" id="UP000070282">
    <property type="component" value="Unassembled WGS sequence"/>
</dbReference>
<dbReference type="AlphaFoldDB" id="A0A137SHU5"/>
<evidence type="ECO:0000256" key="1">
    <source>
        <dbReference type="SAM" id="Phobius"/>
    </source>
</evidence>
<protein>
    <submittedName>
        <fullName evidence="2">Acriflavin resistance protein</fullName>
    </submittedName>
</protein>
<gene>
    <name evidence="2" type="ORF">J122_26</name>
</gene>
<name>A0A137SHU5_9GAMM</name>
<dbReference type="PANTHER" id="PTHR32063">
    <property type="match status" value="1"/>
</dbReference>
<evidence type="ECO:0000313" key="2">
    <source>
        <dbReference type="EMBL" id="KXO11989.1"/>
    </source>
</evidence>
<dbReference type="Gene3D" id="1.20.1640.10">
    <property type="entry name" value="Multidrug efflux transporter AcrB transmembrane domain"/>
    <property type="match status" value="2"/>
</dbReference>
<dbReference type="PRINTS" id="PR00702">
    <property type="entry name" value="ACRIFLAVINRP"/>
</dbReference>
<feature type="transmembrane region" description="Helical" evidence="1">
    <location>
        <begin position="969"/>
        <end position="988"/>
    </location>
</feature>
<dbReference type="PATRIC" id="fig|1306954.6.peg.25"/>
<dbReference type="InterPro" id="IPR001036">
    <property type="entry name" value="Acrflvin-R"/>
</dbReference>
<reference evidence="3" key="1">
    <citation type="submission" date="2015-12" db="EMBL/GenBank/DDBJ databases">
        <authorList>
            <person name="Lima A."/>
            <person name="Farahani Zayas N."/>
            <person name="Castro Da Silva M.A."/>
            <person name="Cabral A."/>
            <person name="Pessatti M.L."/>
        </authorList>
    </citation>
    <scope>NUCLEOTIDE SEQUENCE [LARGE SCALE GENOMIC DNA]</scope>
    <source>
        <strain evidence="3">LAMA 842</strain>
    </source>
</reference>
<dbReference type="PANTHER" id="PTHR32063:SF18">
    <property type="entry name" value="CATION EFFLUX SYSTEM PROTEIN"/>
    <property type="match status" value="1"/>
</dbReference>
<dbReference type="Gene3D" id="3.30.70.1320">
    <property type="entry name" value="Multidrug efflux transporter AcrB pore domain like"/>
    <property type="match status" value="1"/>
</dbReference>
<organism evidence="2 3">
    <name type="scientific">Marinobacter excellens LAMA 842</name>
    <dbReference type="NCBI Taxonomy" id="1306954"/>
    <lineage>
        <taxon>Bacteria</taxon>
        <taxon>Pseudomonadati</taxon>
        <taxon>Pseudomonadota</taxon>
        <taxon>Gammaproteobacteria</taxon>
        <taxon>Pseudomonadales</taxon>
        <taxon>Marinobacteraceae</taxon>
        <taxon>Marinobacter</taxon>
    </lineage>
</organism>
<feature type="transmembrane region" description="Helical" evidence="1">
    <location>
        <begin position="423"/>
        <end position="446"/>
    </location>
</feature>
<feature type="transmembrane region" description="Helical" evidence="1">
    <location>
        <begin position="842"/>
        <end position="860"/>
    </location>
</feature>
<feature type="transmembrane region" description="Helical" evidence="1">
    <location>
        <begin position="353"/>
        <end position="372"/>
    </location>
</feature>
<dbReference type="GO" id="GO:0005886">
    <property type="term" value="C:plasma membrane"/>
    <property type="evidence" value="ECO:0007669"/>
    <property type="project" value="TreeGrafter"/>
</dbReference>
<keyword evidence="3" id="KW-1185">Reference proteome</keyword>
<proteinExistence type="predicted"/>
<keyword evidence="1" id="KW-0472">Membrane</keyword>
<keyword evidence="1" id="KW-0812">Transmembrane</keyword>
<dbReference type="RefSeq" id="WP_061330599.1">
    <property type="nucleotide sequence ID" value="NZ_LOCO01000001.1"/>
</dbReference>
<feature type="transmembrane region" description="Helical" evidence="1">
    <location>
        <begin position="893"/>
        <end position="916"/>
    </location>
</feature>
<dbReference type="EMBL" id="LOCO01000001">
    <property type="protein sequence ID" value="KXO11989.1"/>
    <property type="molecule type" value="Genomic_DNA"/>
</dbReference>
<dbReference type="GO" id="GO:0042910">
    <property type="term" value="F:xenobiotic transmembrane transporter activity"/>
    <property type="evidence" value="ECO:0007669"/>
    <property type="project" value="TreeGrafter"/>
</dbReference>